<dbReference type="InterPro" id="IPR042099">
    <property type="entry name" value="ANL_N_sf"/>
</dbReference>
<dbReference type="Gene3D" id="3.40.50.12780">
    <property type="entry name" value="N-terminal domain of ligase-like"/>
    <property type="match status" value="2"/>
</dbReference>
<dbReference type="Gene3D" id="3.30.300.30">
    <property type="match status" value="2"/>
</dbReference>
<dbReference type="Gene3D" id="3.30.559.30">
    <property type="entry name" value="Nonribosomal peptide synthetase, condensation domain"/>
    <property type="match status" value="4"/>
</dbReference>
<dbReference type="SUPFAM" id="SSF47336">
    <property type="entry name" value="ACP-like"/>
    <property type="match status" value="4"/>
</dbReference>
<organism evidence="4 5">
    <name type="scientific">Strongyloides stercoralis</name>
    <name type="common">Threadworm</name>
    <dbReference type="NCBI Taxonomy" id="6248"/>
    <lineage>
        <taxon>Eukaryota</taxon>
        <taxon>Metazoa</taxon>
        <taxon>Ecdysozoa</taxon>
        <taxon>Nematoda</taxon>
        <taxon>Chromadorea</taxon>
        <taxon>Rhabditida</taxon>
        <taxon>Tylenchina</taxon>
        <taxon>Panagrolaimomorpha</taxon>
        <taxon>Strongyloidoidea</taxon>
        <taxon>Strongyloididae</taxon>
        <taxon>Strongyloides</taxon>
    </lineage>
</organism>
<dbReference type="PROSITE" id="PS50075">
    <property type="entry name" value="CARRIER"/>
    <property type="match status" value="3"/>
</dbReference>
<dbReference type="GO" id="GO:0043041">
    <property type="term" value="P:amino acid activation for nonribosomal peptide biosynthetic process"/>
    <property type="evidence" value="ECO:0007669"/>
    <property type="project" value="TreeGrafter"/>
</dbReference>
<dbReference type="SUPFAM" id="SSF52777">
    <property type="entry name" value="CoA-dependent acyltransferases"/>
    <property type="match status" value="6"/>
</dbReference>
<dbReference type="InterPro" id="IPR000873">
    <property type="entry name" value="AMP-dep_synth/lig_dom"/>
</dbReference>
<dbReference type="PANTHER" id="PTHR45527:SF1">
    <property type="entry name" value="FATTY ACID SYNTHASE"/>
    <property type="match status" value="1"/>
</dbReference>
<sequence>MENTNNLYDKLRVLINDFVDKCYDDSLFISISSIILDYNDFVFTIESYHFEPIDCIDLENNSDKYINGVEYDEIWSWEKVLEELLEKVNFVIPSKCKIELSLRIPYILLYNSDIKIVSTGCKSQIYFDSNPISYGYIVMNTIDEGSKVPSKIEMILEEFMEENVIGYDKNNKDYDKTFIEHGLDSLQLSLLEFKIQENFKESVMSGQMFLLKNNTPNKVIKCLSEGSLSVTDKITNVSKSNNIIIPTWSQKRFLFFRKYSFEYFSKMYEGIKVDLGTDKVFLGQTTINDQNTLECLSRTESFISLYQTNEKMKKAITFKDNQIPLKIRTVKKGHSIILTILLHHIVGDGRSFQILLDYLSNYKNNEFEGYNYCDYQKIEEEYYKSEQFNIDKEFFRNSLSNVEITDNEEYLYKDEQIELLSFRIPMKLTDILKRMSMKYNISVFSIFLTIYKIIYYKIHGISNIGIGIPCEHRPNSKFHNTIGLFINVLPFFCEIDSNLKIVDIMIKNYLILREYLCHKQFPYDEITLLSKEKRTNLFDVMFIQDQSKVSSSNYKVKKLKSSYLECKEVWTFTQEEFFFNVNVKFDKNIINESQMKTWISGFLLVIEGLFDSFNVPLNNYNIYKNLSVEKVLKKKNFIQNPDLYNVFKKQIDLKDSQIREEKNEKIYWLKNIVDESIQLSFLIEEYYFSVYGEISIPDKPVIVHFERNINLIKVILALSFSSFATFLINPEDTPQQYHQIGEVLYINETILNDINQFRINIHRLRRNCRKITDIFYLTSTSGSSGKPKIVCSELKGLLNLITVYTKKFFISCNSNIYQVVNHSFDIFFIDIFQGFFNGSNIILSKSKIPNLENFSKYKISHAYIMPAYLEKLDINKTKLLSNVEVFLYGGESLKNEILNNLYNVSNEFKIYQEYGLTEHSIYTNIKNMRRECDSKEIGISIQNTGCGIVDSDRKFILPCNSGGKYFVTFGEGVSRGYINNKEVKNSFIYLEEYMRCLMTGDIVSYNVRNHRFIFVGRHDSFVKFNGQQINIPTIEKYLYQLFNFRNVYVTLYTNKNTKNTFLVAHYTGTKINNFKNMLSKYIPMNWIPQYFIHHEDFPLNANGKVDKNLLNQINPLKGDDEEFFETSNVYLENKDEILDIFNYYLPGSNIIVNDNIFDKGANSITLMMIVQDLENKCKIDVSLKDLFKYKTLTQLYENGCIHFSKKKFDESSILQHEVFQNVPLTYGQKYMWFANEFSRENDEYIIKWKLKFNKELQISRIKYIVQNLMKLNITLRTVFVKEKFTLTQQALSMTECFLNYQYNQEQVNILFNLSEDIPIKVNINSNDQLWITFHHICVDGFSFTIIKDQMIELFKNKSNFLKTNTSVSYYDYALEYNKKWKDCLENLKPIKEVNYGKKFINNFETFININFKNIDASSHFSILLYSFGKSLKAYYDNKIIINIPIMNRPNKYLKTVGFFVETFPFLFTLKEGNDMKMLTSINEQLTGILSKEVPPYGIEVNKLLDNQINPQKYSFMLILDSFNLKNDIQMNNELSVEIVEEKSIIGKFDQTWTVNIIEDKVKIKIEYNRDYFSLEEIKKQVGKFQSILKVLINTNLRNKILELTKECLKIDNEIDTTKSFFELGGNSISGALLCSTIRYELKIPAKVQTLFENPIIESFIKNTMSQQLVESTKEDVSVMTMYTNYNNIEINPFVLQIIKYMEKNIKRPKMNKKYGNYIKIKVELSNSESLTYNINFLLKIQPNLRSIVYLSDGHYYCRFLSLTESFLFVNNTSGFNRDFFNYSYHDLFVKPWFCVFFDVIESSLHLNIGHTIVDGSSMKILNEIIKSDVYEISGNLNIYERTNTISTFKSIYYENSANNELKEYLDNCKETLKHQGNKLQQINYTNKFSTCILNLKKYTSIIKMISFKNNVTPFAYLLTIISRSLSEALKVNSICVNIPFDVRNKNINLKNIIGMYVNVMPFLIRITDDVSVLESTQKTITKLLDYCDICTYNYLNENIPIMITNEYIEETNNNIFNKIQHDTKNNLSIFIVTGEEVKIIIYRRKGFMEDSIFNRFLEIVYNEVIKAFISHSKKCNEAKNIPTNETLLSLLIKQSLLTPNNISIKTETINFTYNDMLKKIIQRSFIIKEDYFKEIGETLIPETVVPIEVNKEINDIFNILAILYSGGSYNPIDYELPQKRKEKYINQSNGLFFIKKNTYSLNSFNNYYNKYFNRCIGTNLAYVIYTSGTTGQPKGICINQDSVINMIVQSTKNFFLSTYSTIYQFTRLCFDNSILEIFGNLCNGGIIYQSQLQYFDSYNFKNDILKYNITHAMLFPGLVNSFNIEEKKEMSLLKYWIVGAEKLPKKLFNEMIQNNVLIIQNYGPTEITGYCLFKVMRKNDNPQNIGKPIENMSIKIVQEKSASSYGELLISGVGITRGFLNNKHNLKYFYGIWYRTGDIVDLTKSGDIIFIGRNDNQIKIRGFRVELSDIESTIDQLDGVKCSRVIFNEGKLYAIYVSNNYANTIDEEIVKNYCIDNLPNYAIPNKFKNVKEIFLTKNMKIDRDKVLSLFTKNSNYEIELNKELTTILEIWKRNLNNPNITIKDKFFEIGGNSINSIQIMHEINNIFDPHIYVTDIYYHETIYDLVKTIKFKFKKLNKQNTSSLHHNTPPANFNPNNIQLSFQQYQMYFLNQTLQYRHTNIIFTEEINISFDKKTHLQKIFMKLIANNIMLRTIYIEDKHSSTIIQRALSLTECFFYFQIKSFDNIKLIKEDIQKNYNTKFNLSSEIPIKPYVYLFKLKLIAVLIMNHIITDAWSTKIVNSYINQYLSIDEEKLWISSSNNKDIYSYVSYCYNQLSKYTIYNNLADEYSLYLTSNKMYDSFFNVKIKQNILTTSYYQQNNKCYTKKYILTKEESSQLLILASSYQVSPFVIFLSIFLYHIYKCKVIFQLTNCEDELLSPNNINNTINKQTISILFPFFNRPLFDEDKFSTIHKIPQTIGLFLNNLFLNINLDVSQELTIKDIIQLTKQSVDKCMEYKEIPWPFLKSKLRSRSSSSYLYDIYFNCRYDMEYSNGRERSQLIEELENIDNDKILDPIQCNIDKINDYFVFEYKIHSYLINENKVPKIFEDFEKTTRNFLENNNNYIEYKDKKKNILDIIKEVLEIPITSQINYNDNFYEIGGNSLSFIKLAHLLRENLKINISMDEFLSCETIDDIISLTKKNKQKNVEKIRIILFPGLFGSTHPYKNLINHFKTYFDNIDIISIIYPKYINNFKDFPSFIEYIKITFEEKYYPLTDIPTLLIGTSFGGIVAYEFYQSISCINNKYIINIDGIADNRHNKTFTFQEHSKLFLKYINKNCILSDGTSEKYPDITSAIKHSWNLLQLVINYLPTKNFNIKILLFTSITNQNPYLWWDLFTNVTTFSINSSHDEILNNDNSKEIARYIKDFLS</sequence>
<dbReference type="InterPro" id="IPR009081">
    <property type="entry name" value="PP-bd_ACP"/>
</dbReference>
<evidence type="ECO:0000313" key="5">
    <source>
        <dbReference type="WBParaSite" id="TCONS_00012547.p1"/>
    </source>
</evidence>
<dbReference type="InterPro" id="IPR045851">
    <property type="entry name" value="AMP-bd_C_sf"/>
</dbReference>
<dbReference type="GO" id="GO:0031177">
    <property type="term" value="F:phosphopantetheine binding"/>
    <property type="evidence" value="ECO:0007669"/>
    <property type="project" value="TreeGrafter"/>
</dbReference>
<feature type="domain" description="Carrier" evidence="3">
    <location>
        <begin position="2558"/>
        <end position="2633"/>
    </location>
</feature>
<evidence type="ECO:0000259" key="3">
    <source>
        <dbReference type="PROSITE" id="PS50075"/>
    </source>
</evidence>
<dbReference type="GO" id="GO:0005737">
    <property type="term" value="C:cytoplasm"/>
    <property type="evidence" value="ECO:0007669"/>
    <property type="project" value="TreeGrafter"/>
</dbReference>
<dbReference type="InterPro" id="IPR001242">
    <property type="entry name" value="Condensation_dom"/>
</dbReference>
<keyword evidence="4" id="KW-1185">Reference proteome</keyword>
<keyword evidence="1" id="KW-0596">Phosphopantetheine</keyword>
<dbReference type="SUPFAM" id="SSF53474">
    <property type="entry name" value="alpha/beta-Hydrolases"/>
    <property type="match status" value="1"/>
</dbReference>
<dbReference type="Gene3D" id="3.30.559.10">
    <property type="entry name" value="Chloramphenicol acetyltransferase-like domain"/>
    <property type="match status" value="2"/>
</dbReference>
<evidence type="ECO:0000313" key="4">
    <source>
        <dbReference type="Proteomes" id="UP000035681"/>
    </source>
</evidence>
<evidence type="ECO:0000256" key="2">
    <source>
        <dbReference type="ARBA" id="ARBA00022553"/>
    </source>
</evidence>
<dbReference type="InterPro" id="IPR023213">
    <property type="entry name" value="CAT-like_dom_sf"/>
</dbReference>
<proteinExistence type="predicted"/>
<accession>A0AAF5DI27</accession>
<dbReference type="InterPro" id="IPR036736">
    <property type="entry name" value="ACP-like_sf"/>
</dbReference>
<feature type="domain" description="Carrier" evidence="3">
    <location>
        <begin position="1591"/>
        <end position="1667"/>
    </location>
</feature>
<dbReference type="InterPro" id="IPR029058">
    <property type="entry name" value="AB_hydrolase_fold"/>
</dbReference>
<feature type="domain" description="Carrier" evidence="3">
    <location>
        <begin position="3124"/>
        <end position="3202"/>
    </location>
</feature>
<dbReference type="InterPro" id="IPR020845">
    <property type="entry name" value="AMP-binding_CS"/>
</dbReference>
<dbReference type="PANTHER" id="PTHR45527">
    <property type="entry name" value="NONRIBOSOMAL PEPTIDE SYNTHETASE"/>
    <property type="match status" value="1"/>
</dbReference>
<keyword evidence="2" id="KW-0597">Phosphoprotein</keyword>
<dbReference type="Pfam" id="PF00668">
    <property type="entry name" value="Condensation"/>
    <property type="match status" value="5"/>
</dbReference>
<dbReference type="SUPFAM" id="SSF56801">
    <property type="entry name" value="Acetyl-CoA synthetase-like"/>
    <property type="match status" value="2"/>
</dbReference>
<dbReference type="Pfam" id="PF00550">
    <property type="entry name" value="PP-binding"/>
    <property type="match status" value="4"/>
</dbReference>
<dbReference type="Proteomes" id="UP000035681">
    <property type="component" value="Unplaced"/>
</dbReference>
<dbReference type="WBParaSite" id="TCONS_00012547.p1">
    <property type="protein sequence ID" value="TCONS_00012547.p1"/>
    <property type="gene ID" value="XLOC_008199"/>
</dbReference>
<protein>
    <submittedName>
        <fullName evidence="5">Carrier domain-containing protein</fullName>
    </submittedName>
</protein>
<dbReference type="GO" id="GO:0003824">
    <property type="term" value="F:catalytic activity"/>
    <property type="evidence" value="ECO:0007669"/>
    <property type="project" value="InterPro"/>
</dbReference>
<dbReference type="InterPro" id="IPR006162">
    <property type="entry name" value="Ppantetheine_attach_site"/>
</dbReference>
<evidence type="ECO:0000256" key="1">
    <source>
        <dbReference type="ARBA" id="ARBA00022450"/>
    </source>
</evidence>
<name>A0AAF5DI27_STRER</name>
<dbReference type="Gene3D" id="3.40.50.1820">
    <property type="entry name" value="alpha/beta hydrolase"/>
    <property type="match status" value="1"/>
</dbReference>
<reference evidence="5" key="1">
    <citation type="submission" date="2024-02" db="UniProtKB">
        <authorList>
            <consortium name="WormBaseParasite"/>
        </authorList>
    </citation>
    <scope>IDENTIFICATION</scope>
</reference>
<dbReference type="GO" id="GO:0044550">
    <property type="term" value="P:secondary metabolite biosynthetic process"/>
    <property type="evidence" value="ECO:0007669"/>
    <property type="project" value="TreeGrafter"/>
</dbReference>
<dbReference type="PROSITE" id="PS00012">
    <property type="entry name" value="PHOSPHOPANTETHEINE"/>
    <property type="match status" value="2"/>
</dbReference>
<dbReference type="Pfam" id="PF00501">
    <property type="entry name" value="AMP-binding"/>
    <property type="match status" value="2"/>
</dbReference>
<dbReference type="PROSITE" id="PS00455">
    <property type="entry name" value="AMP_BINDING"/>
    <property type="match status" value="1"/>
</dbReference>
<dbReference type="Gene3D" id="1.10.1200.10">
    <property type="entry name" value="ACP-like"/>
    <property type="match status" value="4"/>
</dbReference>